<dbReference type="Gene3D" id="1.20.1250.20">
    <property type="entry name" value="MFS general substrate transporter like domains"/>
    <property type="match status" value="1"/>
</dbReference>
<evidence type="ECO:0000313" key="7">
    <source>
        <dbReference type="EMBL" id="OQR70840.1"/>
    </source>
</evidence>
<dbReference type="OrthoDB" id="6339427at2759"/>
<dbReference type="InterPro" id="IPR020846">
    <property type="entry name" value="MFS_dom"/>
</dbReference>
<comment type="subcellular location">
    <subcellularLocation>
        <location evidence="1">Membrane</location>
        <topology evidence="1">Multi-pass membrane protein</topology>
    </subcellularLocation>
</comment>
<evidence type="ECO:0000256" key="3">
    <source>
        <dbReference type="ARBA" id="ARBA00022989"/>
    </source>
</evidence>
<dbReference type="InterPro" id="IPR036259">
    <property type="entry name" value="MFS_trans_sf"/>
</dbReference>
<dbReference type="InParanoid" id="A0A1V9XBB8"/>
<evidence type="ECO:0000256" key="1">
    <source>
        <dbReference type="ARBA" id="ARBA00004141"/>
    </source>
</evidence>
<feature type="domain" description="Major facilitator superfamily (MFS) profile" evidence="6">
    <location>
        <begin position="1"/>
        <end position="410"/>
    </location>
</feature>
<keyword evidence="3 5" id="KW-1133">Transmembrane helix</keyword>
<evidence type="ECO:0000256" key="4">
    <source>
        <dbReference type="ARBA" id="ARBA00023136"/>
    </source>
</evidence>
<feature type="transmembrane region" description="Helical" evidence="5">
    <location>
        <begin position="160"/>
        <end position="183"/>
    </location>
</feature>
<dbReference type="InterPro" id="IPR005829">
    <property type="entry name" value="Sugar_transporter_CS"/>
</dbReference>
<dbReference type="Pfam" id="PF00083">
    <property type="entry name" value="Sugar_tr"/>
    <property type="match status" value="1"/>
</dbReference>
<dbReference type="STRING" id="418985.A0A1V9XBB8"/>
<feature type="transmembrane region" description="Helical" evidence="5">
    <location>
        <begin position="331"/>
        <end position="352"/>
    </location>
</feature>
<dbReference type="SUPFAM" id="SSF103473">
    <property type="entry name" value="MFS general substrate transporter"/>
    <property type="match status" value="1"/>
</dbReference>
<evidence type="ECO:0000313" key="8">
    <source>
        <dbReference type="Proteomes" id="UP000192247"/>
    </source>
</evidence>
<dbReference type="InterPro" id="IPR005828">
    <property type="entry name" value="MFS_sugar_transport-like"/>
</dbReference>
<organism evidence="7 8">
    <name type="scientific">Tropilaelaps mercedesae</name>
    <dbReference type="NCBI Taxonomy" id="418985"/>
    <lineage>
        <taxon>Eukaryota</taxon>
        <taxon>Metazoa</taxon>
        <taxon>Ecdysozoa</taxon>
        <taxon>Arthropoda</taxon>
        <taxon>Chelicerata</taxon>
        <taxon>Arachnida</taxon>
        <taxon>Acari</taxon>
        <taxon>Parasitiformes</taxon>
        <taxon>Mesostigmata</taxon>
        <taxon>Gamasina</taxon>
        <taxon>Dermanyssoidea</taxon>
        <taxon>Laelapidae</taxon>
        <taxon>Tropilaelaps</taxon>
    </lineage>
</organism>
<keyword evidence="4 5" id="KW-0472">Membrane</keyword>
<dbReference type="Proteomes" id="UP000192247">
    <property type="component" value="Unassembled WGS sequence"/>
</dbReference>
<feature type="transmembrane region" description="Helical" evidence="5">
    <location>
        <begin position="358"/>
        <end position="385"/>
    </location>
</feature>
<dbReference type="PROSITE" id="PS50850">
    <property type="entry name" value="MFS"/>
    <property type="match status" value="1"/>
</dbReference>
<gene>
    <name evidence="7" type="ORF">BIW11_11371</name>
</gene>
<dbReference type="GO" id="GO:0022857">
    <property type="term" value="F:transmembrane transporter activity"/>
    <property type="evidence" value="ECO:0007669"/>
    <property type="project" value="InterPro"/>
</dbReference>
<keyword evidence="2 5" id="KW-0812">Transmembrane</keyword>
<dbReference type="PANTHER" id="PTHR48021:SF1">
    <property type="entry name" value="GH07001P-RELATED"/>
    <property type="match status" value="1"/>
</dbReference>
<accession>A0A1V9XBB8</accession>
<dbReference type="InterPro" id="IPR050549">
    <property type="entry name" value="MFS_Trehalose_Transporter"/>
</dbReference>
<sequence length="410" mass="43233">MTAGDKSKALLGSSSSSCYLINTQVSKVSIEDEENFAPSPGCEGREDCTRLRLMYPAVGAVFLGALAIGTVVGYPAIAISSMLAEAFSGGTVGIAMQDLSHVAWFNSIMALAALVGAFIAAEGLPLLLGGRTLTGLSTGMICVAGPVYIVEVASHETRGLLGGLFGGIISAGTLLCGVFGGLILEWRSLAVMNAALPAITALILFFMPQSPKLLISKGRIDEAIRAIKQLHGYVNARFEVLAMKGQSEHHDDPSMRDLFSKSGMKAGGIAVFLMLFQQFSGINAVMVYAVPILQASAPSVNPIYCTIMLQAIQVIFNMIASSITNRFGRRLPLIFSALGMCVSFGGFAFYQYSNRNDLVWAPVVCCGAAVIAFAIGFGPLPWLIVAEIAPTKISGIISALATSTNWTSFF</sequence>
<feature type="non-terminal residue" evidence="7">
    <location>
        <position position="410"/>
    </location>
</feature>
<proteinExistence type="predicted"/>
<feature type="transmembrane region" description="Helical" evidence="5">
    <location>
        <begin position="53"/>
        <end position="71"/>
    </location>
</feature>
<reference evidence="7 8" key="1">
    <citation type="journal article" date="2017" name="Gigascience">
        <title>Draft genome of the honey bee ectoparasitic mite, Tropilaelaps mercedesae, is shaped by the parasitic life history.</title>
        <authorList>
            <person name="Dong X."/>
            <person name="Armstrong S.D."/>
            <person name="Xia D."/>
            <person name="Makepeace B.L."/>
            <person name="Darby A.C."/>
            <person name="Kadowaki T."/>
        </authorList>
    </citation>
    <scope>NUCLEOTIDE SEQUENCE [LARGE SCALE GENOMIC DNA]</scope>
    <source>
        <strain evidence="7">Wuxi-XJTLU</strain>
    </source>
</reference>
<protein>
    <submittedName>
        <fullName evidence="7">Facilitated trehalose transporter Tret1-like</fullName>
    </submittedName>
</protein>
<dbReference type="EMBL" id="MNPL01015989">
    <property type="protein sequence ID" value="OQR70840.1"/>
    <property type="molecule type" value="Genomic_DNA"/>
</dbReference>
<dbReference type="PROSITE" id="PS00217">
    <property type="entry name" value="SUGAR_TRANSPORT_2"/>
    <property type="match status" value="1"/>
</dbReference>
<dbReference type="PANTHER" id="PTHR48021">
    <property type="match status" value="1"/>
</dbReference>
<dbReference type="InterPro" id="IPR003663">
    <property type="entry name" value="Sugar/inositol_transpt"/>
</dbReference>
<dbReference type="AlphaFoldDB" id="A0A1V9XBB8"/>
<feature type="transmembrane region" description="Helical" evidence="5">
    <location>
        <begin position="189"/>
        <end position="207"/>
    </location>
</feature>
<evidence type="ECO:0000256" key="2">
    <source>
        <dbReference type="ARBA" id="ARBA00022692"/>
    </source>
</evidence>
<dbReference type="PRINTS" id="PR00171">
    <property type="entry name" value="SUGRTRNSPORT"/>
</dbReference>
<feature type="transmembrane region" description="Helical" evidence="5">
    <location>
        <begin position="301"/>
        <end position="319"/>
    </location>
</feature>
<feature type="transmembrane region" description="Helical" evidence="5">
    <location>
        <begin position="133"/>
        <end position="153"/>
    </location>
</feature>
<evidence type="ECO:0000256" key="5">
    <source>
        <dbReference type="SAM" id="Phobius"/>
    </source>
</evidence>
<dbReference type="GO" id="GO:0016020">
    <property type="term" value="C:membrane"/>
    <property type="evidence" value="ECO:0007669"/>
    <property type="project" value="UniProtKB-SubCell"/>
</dbReference>
<keyword evidence="8" id="KW-1185">Reference proteome</keyword>
<name>A0A1V9XBB8_9ACAR</name>
<feature type="transmembrane region" description="Helical" evidence="5">
    <location>
        <begin position="266"/>
        <end position="289"/>
    </location>
</feature>
<evidence type="ECO:0000259" key="6">
    <source>
        <dbReference type="PROSITE" id="PS50850"/>
    </source>
</evidence>
<feature type="transmembrane region" description="Helical" evidence="5">
    <location>
        <begin position="103"/>
        <end position="121"/>
    </location>
</feature>
<comment type="caution">
    <text evidence="7">The sequence shown here is derived from an EMBL/GenBank/DDBJ whole genome shotgun (WGS) entry which is preliminary data.</text>
</comment>